<dbReference type="InterPro" id="IPR013249">
    <property type="entry name" value="RNA_pol_sigma70_r4_t2"/>
</dbReference>
<dbReference type="SUPFAM" id="SSF88659">
    <property type="entry name" value="Sigma3 and sigma4 domains of RNA polymerase sigma factors"/>
    <property type="match status" value="1"/>
</dbReference>
<evidence type="ECO:0000259" key="6">
    <source>
        <dbReference type="Pfam" id="PF08281"/>
    </source>
</evidence>
<dbReference type="RefSeq" id="WP_003610112.1">
    <property type="nucleotide sequence ID" value="NZ_ADVE02000001.1"/>
</dbReference>
<dbReference type="InterPro" id="IPR013324">
    <property type="entry name" value="RNA_pol_sigma_r3/r4-like"/>
</dbReference>
<evidence type="ECO:0000256" key="1">
    <source>
        <dbReference type="ARBA" id="ARBA00010641"/>
    </source>
</evidence>
<keyword evidence="4" id="KW-0804">Transcription</keyword>
<dbReference type="Gene3D" id="1.10.10.10">
    <property type="entry name" value="Winged helix-like DNA-binding domain superfamily/Winged helix DNA-binding domain"/>
    <property type="match status" value="1"/>
</dbReference>
<keyword evidence="3" id="KW-0731">Sigma factor</keyword>
<dbReference type="GO" id="GO:0016987">
    <property type="term" value="F:sigma factor activity"/>
    <property type="evidence" value="ECO:0007669"/>
    <property type="project" value="UniProtKB-KW"/>
</dbReference>
<sequence>MPDQTKHSLRDLFLRNKRDLLAYLTRRVGSDDASDLLQETFARALRYESFREIADPPAFLQRIAANLLRDLARRRKIERRIIDSGRDAADVPSEADEGEGRLDLERQSKRLQAAMADLPPGCREVLTLAIHDNLSIEEIAARLGISENGARKQLRRAVLRCRAAVE</sequence>
<dbReference type="PANTHER" id="PTHR43133:SF63">
    <property type="entry name" value="RNA POLYMERASE SIGMA FACTOR FECI-RELATED"/>
    <property type="match status" value="1"/>
</dbReference>
<dbReference type="GO" id="GO:0006352">
    <property type="term" value="P:DNA-templated transcription initiation"/>
    <property type="evidence" value="ECO:0007669"/>
    <property type="project" value="InterPro"/>
</dbReference>
<dbReference type="NCBIfam" id="TIGR02937">
    <property type="entry name" value="sigma70-ECF"/>
    <property type="match status" value="1"/>
</dbReference>
<dbReference type="AlphaFoldDB" id="A0A2D2D2T6"/>
<evidence type="ECO:0000313" key="7">
    <source>
        <dbReference type="EMBL" id="ATQ69169.1"/>
    </source>
</evidence>
<keyword evidence="2" id="KW-0805">Transcription regulation</keyword>
<dbReference type="PANTHER" id="PTHR43133">
    <property type="entry name" value="RNA POLYMERASE ECF-TYPE SIGMA FACTO"/>
    <property type="match status" value="1"/>
</dbReference>
<protein>
    <submittedName>
        <fullName evidence="7">RNA polymerase sigma factor</fullName>
    </submittedName>
</protein>
<dbReference type="Pfam" id="PF04542">
    <property type="entry name" value="Sigma70_r2"/>
    <property type="match status" value="1"/>
</dbReference>
<dbReference type="Gene3D" id="1.10.1740.10">
    <property type="match status" value="1"/>
</dbReference>
<proteinExistence type="inferred from homology"/>
<dbReference type="Proteomes" id="UP000230709">
    <property type="component" value="Chromosome"/>
</dbReference>
<keyword evidence="8" id="KW-1185">Reference proteome</keyword>
<evidence type="ECO:0000256" key="2">
    <source>
        <dbReference type="ARBA" id="ARBA00023015"/>
    </source>
</evidence>
<evidence type="ECO:0000313" key="8">
    <source>
        <dbReference type="Proteomes" id="UP000230709"/>
    </source>
</evidence>
<dbReference type="CDD" id="cd06171">
    <property type="entry name" value="Sigma70_r4"/>
    <property type="match status" value="1"/>
</dbReference>
<evidence type="ECO:0000256" key="3">
    <source>
        <dbReference type="ARBA" id="ARBA00023082"/>
    </source>
</evidence>
<dbReference type="InterPro" id="IPR007627">
    <property type="entry name" value="RNA_pol_sigma70_r2"/>
</dbReference>
<dbReference type="SUPFAM" id="SSF88946">
    <property type="entry name" value="Sigma2 domain of RNA polymerase sigma factors"/>
    <property type="match status" value="1"/>
</dbReference>
<dbReference type="InterPro" id="IPR013325">
    <property type="entry name" value="RNA_pol_sigma_r2"/>
</dbReference>
<dbReference type="InterPro" id="IPR039425">
    <property type="entry name" value="RNA_pol_sigma-70-like"/>
</dbReference>
<dbReference type="KEGG" id="mtw:CQW49_15730"/>
<dbReference type="STRING" id="595536.GCA_000178815_02036"/>
<evidence type="ECO:0000259" key="5">
    <source>
        <dbReference type="Pfam" id="PF04542"/>
    </source>
</evidence>
<dbReference type="GO" id="GO:0003677">
    <property type="term" value="F:DNA binding"/>
    <property type="evidence" value="ECO:0007669"/>
    <property type="project" value="InterPro"/>
</dbReference>
<organism evidence="7 8">
    <name type="scientific">Methylosinus trichosporium (strain ATCC 35070 / NCIMB 11131 / UNIQEM 75 / OB3b)</name>
    <dbReference type="NCBI Taxonomy" id="595536"/>
    <lineage>
        <taxon>Bacteria</taxon>
        <taxon>Pseudomonadati</taxon>
        <taxon>Pseudomonadota</taxon>
        <taxon>Alphaproteobacteria</taxon>
        <taxon>Hyphomicrobiales</taxon>
        <taxon>Methylocystaceae</taxon>
        <taxon>Methylosinus</taxon>
    </lineage>
</organism>
<dbReference type="InterPro" id="IPR014284">
    <property type="entry name" value="RNA_pol_sigma-70_dom"/>
</dbReference>
<gene>
    <name evidence="7" type="ORF">CQW49_15730</name>
</gene>
<evidence type="ECO:0000256" key="4">
    <source>
        <dbReference type="ARBA" id="ARBA00023163"/>
    </source>
</evidence>
<comment type="similarity">
    <text evidence="1">Belongs to the sigma-70 factor family. ECF subfamily.</text>
</comment>
<dbReference type="InterPro" id="IPR036388">
    <property type="entry name" value="WH-like_DNA-bd_sf"/>
</dbReference>
<feature type="domain" description="RNA polymerase sigma factor 70 region 4 type 2" evidence="6">
    <location>
        <begin position="109"/>
        <end position="161"/>
    </location>
</feature>
<reference evidence="8" key="1">
    <citation type="submission" date="2017-10" db="EMBL/GenBank/DDBJ databases">
        <title>Completed PacBio SMRT sequence of Methylosinus trichosporium OB3b reveals presence of a third large plasmid.</title>
        <authorList>
            <person name="Charles T.C."/>
            <person name="Lynch M.D.J."/>
            <person name="Heil J.R."/>
            <person name="Cheng J."/>
        </authorList>
    </citation>
    <scope>NUCLEOTIDE SEQUENCE [LARGE SCALE GENOMIC DNA]</scope>
    <source>
        <strain evidence="8">OB3b</strain>
    </source>
</reference>
<dbReference type="Pfam" id="PF08281">
    <property type="entry name" value="Sigma70_r4_2"/>
    <property type="match status" value="1"/>
</dbReference>
<dbReference type="EMBL" id="CP023737">
    <property type="protein sequence ID" value="ATQ69169.1"/>
    <property type="molecule type" value="Genomic_DNA"/>
</dbReference>
<feature type="domain" description="RNA polymerase sigma-70 region 2" evidence="5">
    <location>
        <begin position="12"/>
        <end position="76"/>
    </location>
</feature>
<name>A0A2D2D2T6_METT3</name>
<accession>A0A2D2D2T6</accession>